<proteinExistence type="predicted"/>
<organism evidence="2 3">
    <name type="scientific">miscellaneous Crenarchaeota group-15 archaeon DG-45</name>
    <dbReference type="NCBI Taxonomy" id="1685127"/>
    <lineage>
        <taxon>Archaea</taxon>
        <taxon>Candidatus Bathyarchaeota</taxon>
        <taxon>MCG-15</taxon>
    </lineage>
</organism>
<name>A0A0M0BNB7_9ARCH</name>
<reference evidence="2 3" key="1">
    <citation type="submission" date="2015-06" db="EMBL/GenBank/DDBJ databases">
        <title>New insights into the roles of widespread benthic archaea in carbon and nitrogen cycling.</title>
        <authorList>
            <person name="Lazar C.S."/>
            <person name="Baker B.J."/>
            <person name="Seitz K.W."/>
            <person name="Hyde A.S."/>
            <person name="Dick G.J."/>
            <person name="Hinrichs K.-U."/>
            <person name="Teske A.P."/>
        </authorList>
    </citation>
    <scope>NUCLEOTIDE SEQUENCE [LARGE SCALE GENOMIC DNA]</scope>
    <source>
        <strain evidence="2">DG-45</strain>
    </source>
</reference>
<dbReference type="Pfam" id="PF13360">
    <property type="entry name" value="PQQ_2"/>
    <property type="match status" value="1"/>
</dbReference>
<accession>A0A0M0BNB7</accession>
<dbReference type="PANTHER" id="PTHR42754">
    <property type="entry name" value="ENDOGLUCANASE"/>
    <property type="match status" value="1"/>
</dbReference>
<protein>
    <recommendedName>
        <fullName evidence="1">Pyrrolo-quinoline quinone repeat domain-containing protein</fullName>
    </recommendedName>
</protein>
<dbReference type="Gene3D" id="2.120.10.30">
    <property type="entry name" value="TolB, C-terminal domain"/>
    <property type="match status" value="1"/>
</dbReference>
<sequence>MGQLKRFMDWCREQSMIKVHRYRSSNILVLVFFSIVLSSVIATLAWHQAATTLAILTLGTQKTWNSFDLAEDVCSSVNGVYVVGWKFDRSRQETNACLAKFDREGNMIWNATWTDEQGAHGRGVGCSTNGVYVVGTARNASHIDYAYIIKFNDRGEQLWNRTWNRIGDLTTRSVHAIDEAVYLIGDGKLAKLDANGNQLWESTTNGRALDVSSDRIYVAGSTGKGATGGSDAFIAAFDLDGNQLWNTTRESIKGDVASGVCATPEGVYIIGTGTKGYTDLRFITKFDLDGNQLWDKSWKKSLGGTYLDICSYKGYIYTVGAMGNSPTLFDALITQFDAEGNMIWNTTFGKPEREDYAAGVCVDVDGINVVGTTESFTLWADRMAFLLIYNTEK</sequence>
<dbReference type="EMBL" id="LFWZ01000047">
    <property type="protein sequence ID" value="KON29919.1"/>
    <property type="molecule type" value="Genomic_DNA"/>
</dbReference>
<dbReference type="Proteomes" id="UP000037210">
    <property type="component" value="Unassembled WGS sequence"/>
</dbReference>
<gene>
    <name evidence="2" type="ORF">AC482_05190</name>
</gene>
<evidence type="ECO:0000313" key="3">
    <source>
        <dbReference type="Proteomes" id="UP000037210"/>
    </source>
</evidence>
<feature type="domain" description="Pyrrolo-quinoline quinone repeat" evidence="1">
    <location>
        <begin position="150"/>
        <end position="251"/>
    </location>
</feature>
<dbReference type="AlphaFoldDB" id="A0A0M0BNB7"/>
<dbReference type="InterPro" id="IPR011047">
    <property type="entry name" value="Quinoprotein_ADH-like_sf"/>
</dbReference>
<evidence type="ECO:0000313" key="2">
    <source>
        <dbReference type="EMBL" id="KON29919.1"/>
    </source>
</evidence>
<dbReference type="PANTHER" id="PTHR42754:SF1">
    <property type="entry name" value="LIPOPROTEIN"/>
    <property type="match status" value="1"/>
</dbReference>
<dbReference type="InterPro" id="IPR002372">
    <property type="entry name" value="PQQ_rpt_dom"/>
</dbReference>
<comment type="caution">
    <text evidence="2">The sequence shown here is derived from an EMBL/GenBank/DDBJ whole genome shotgun (WGS) entry which is preliminary data.</text>
</comment>
<dbReference type="SUPFAM" id="SSF50998">
    <property type="entry name" value="Quinoprotein alcohol dehydrogenase-like"/>
    <property type="match status" value="1"/>
</dbReference>
<evidence type="ECO:0000259" key="1">
    <source>
        <dbReference type="Pfam" id="PF13360"/>
    </source>
</evidence>
<dbReference type="InterPro" id="IPR011042">
    <property type="entry name" value="6-blade_b-propeller_TolB-like"/>
</dbReference>